<dbReference type="OrthoDB" id="271480at2759"/>
<feature type="compositionally biased region" description="Basic and acidic residues" evidence="1">
    <location>
        <begin position="1406"/>
        <end position="1420"/>
    </location>
</feature>
<accession>A0A088S722</accession>
<dbReference type="RefSeq" id="XP_010698009.1">
    <property type="nucleotide sequence ID" value="XM_010699707.1"/>
</dbReference>
<sequence length="1485" mass="157272">MARRALVALLLFLLLARWEVTLISPFGGCGVGTLGYAVHSSGENDGVQYLLDNGLTFAIQPGTLTNGSAKGENAEVAVQMTPTFQAPSGARSRLILRKNGAWAVISMSITWNNQCTDNATTTTTTTPMPNVTATFTTTTDPALTAASQSLPSFQPAFSASKSSAFLTMTSTLADSPAIPTTAAPLPSAPSVPLVMQTVKSVVFAPVPTVDVMDFTSNVVYLSATATLLQDMQTLQTADTVMALRFGSTGPVSALLTDEATTSVWFHVPLELYNVSEVTSHGLSLVTLSSADALAVDSQLRITPVMIALQGMSAGVILSDEALLKGTDILATVRFAGAGTALTYTTDISHVVTSTLSFSMVNNGVVGRHCTASTLTIPYFITRYHVRFLVPNSYVVRVHAGRKSVCATYNGKSVVVAPLVIQGIAATTTTASFPAATAIPIRLQGGTTTGIASGAYEAFASTLPDCSSEGAKISLLPVNSFKSSSDSSTVPSALLITRSEAPAGGYVCMRRTSTNTKFAVTYHGEPVRVGAKSMPSLVSSTVPVLTIFNGSSGSLNLLEFVRPPSSADDADAYLSAVAAVSEAYNVFRFVAVKAGATAADKTAVCRRYKQEAVRDAANGIMQLPFPLTLQQTNGVLCANDEYVRIDYTVIQPTNWLVSMAGVGDFASRTVVLSSGPEYDAVPLSVRSSNLASLGSALAVRIAQDGSCAFGYTARIQSYDTQHYIAIPTALVGIYTVCAGLYNETGTSMFVSTGSQVELTSYARGQREWMHNAGIEDTQWTPCGSASTCGLHTKQQYIQVCNGAVRRNVWPQRLDDAFVGSDNITVLMAGNRLKTHAIVLMNEVYVPVAAAFLHCQQFSLLQLSTDGGTTYGQAVVVLGNQPQITLSPSTDVSGVVVGFVSWDATCRGPHADADVMVARTAVGTSVIDVSGLLFTKTEGYYTVCTRNGDAWARVTGTYIKVVLGAVTVYQAEAISTGNALTSQSRIELYQTQTATWAVMGTFSPSVNLFLKLVWNDATCTVNAAYTTALRYISPSSANVTVETSLIAAAPPGVRTPRLFSCYAVSTFDGTAAPMPFEEHLGRSITLTQLTLSSLFYLPYVVLSVSAPVDTRLLLTDPQDPPITRVGLQVTSSQSDMPQCGAGATYTTVLTIETDDLERRWVTVPAWVPQTLGGSGATNVYVKMCATASSSPNPEFVAVDAYVVLGANATNLASTSMSLRLTFLPLNASTDLLDYKAAQDALVKYATTELKIPETTVLVASLGSNTFELFIDDTLQTGAAPQSTMMPMQQLYQTLAKGTNLPLFVNGRDNSTAWFALAKVEGVHLVDQIPVDDYPALNLPTSGTGGKPLNYTGLSIALFCVVIAPTAIGFVAFSIQQTIPTLSHSRFGAKTTVYVEAGDSPPPRNPRSPVDRESEGVAKRDPAGDIPLSVVPRAEDTAQSPLYDSDDEEATHEMKDMGSSPPLRNETFAMANRRGISSRTSTRDDVTR</sequence>
<evidence type="ECO:0000313" key="5">
    <source>
        <dbReference type="Proteomes" id="UP000063063"/>
    </source>
</evidence>
<evidence type="ECO:0008006" key="6">
    <source>
        <dbReference type="Google" id="ProtNLM"/>
    </source>
</evidence>
<name>A0A088S722_LEIPA</name>
<feature type="signal peptide" evidence="3">
    <location>
        <begin position="1"/>
        <end position="23"/>
    </location>
</feature>
<evidence type="ECO:0000256" key="3">
    <source>
        <dbReference type="SAM" id="SignalP"/>
    </source>
</evidence>
<dbReference type="VEuPathDB" id="TriTrypDB:LPMP_190140"/>
<dbReference type="eggNOG" id="ENOG502QVI1">
    <property type="taxonomic scope" value="Eukaryota"/>
</dbReference>
<dbReference type="GeneID" id="22574068"/>
<evidence type="ECO:0000256" key="2">
    <source>
        <dbReference type="SAM" id="Phobius"/>
    </source>
</evidence>
<dbReference type="KEGG" id="lpan:LPMP_190140"/>
<keyword evidence="3" id="KW-0732">Signal</keyword>
<evidence type="ECO:0000256" key="1">
    <source>
        <dbReference type="SAM" id="MobiDB-lite"/>
    </source>
</evidence>
<dbReference type="Proteomes" id="UP000063063">
    <property type="component" value="Chromosome 19"/>
</dbReference>
<keyword evidence="5" id="KW-1185">Reference proteome</keyword>
<feature type="region of interest" description="Disordered" evidence="1">
    <location>
        <begin position="1392"/>
        <end position="1485"/>
    </location>
</feature>
<reference evidence="4 5" key="1">
    <citation type="journal article" date="2015" name="Sci. Rep.">
        <title>The genome of Leishmania panamensis: insights into genomics of the L. (Viannia) subgenus.</title>
        <authorList>
            <person name="Llanes A."/>
            <person name="Restrepo C.M."/>
            <person name="Vecchio G.D."/>
            <person name="Anguizola F.J."/>
            <person name="Lleonart R."/>
        </authorList>
    </citation>
    <scope>NUCLEOTIDE SEQUENCE [LARGE SCALE GENOMIC DNA]</scope>
    <source>
        <strain evidence="4 5">MHOM/PA/94/PSC-1</strain>
    </source>
</reference>
<keyword evidence="2" id="KW-0812">Transmembrane</keyword>
<keyword evidence="2" id="KW-1133">Transmembrane helix</keyword>
<feature type="chain" id="PRO_5001839220" description="Membrane-associated protein" evidence="3">
    <location>
        <begin position="24"/>
        <end position="1485"/>
    </location>
</feature>
<dbReference type="VEuPathDB" id="TriTrypDB:LPAL13_190009700"/>
<proteinExistence type="predicted"/>
<dbReference type="EMBL" id="CP009388">
    <property type="protein sequence ID" value="AIN97356.1"/>
    <property type="molecule type" value="Genomic_DNA"/>
</dbReference>
<keyword evidence="2" id="KW-0472">Membrane</keyword>
<evidence type="ECO:0000313" key="4">
    <source>
        <dbReference type="EMBL" id="AIN97356.1"/>
    </source>
</evidence>
<feature type="transmembrane region" description="Helical" evidence="2">
    <location>
        <begin position="1348"/>
        <end position="1372"/>
    </location>
</feature>
<organism evidence="4 5">
    <name type="scientific">Leishmania panamensis</name>
    <dbReference type="NCBI Taxonomy" id="5679"/>
    <lineage>
        <taxon>Eukaryota</taxon>
        <taxon>Discoba</taxon>
        <taxon>Euglenozoa</taxon>
        <taxon>Kinetoplastea</taxon>
        <taxon>Metakinetoplastina</taxon>
        <taxon>Trypanosomatida</taxon>
        <taxon>Trypanosomatidae</taxon>
        <taxon>Leishmaniinae</taxon>
        <taxon>Leishmania</taxon>
        <taxon>Leishmania guyanensis species complex</taxon>
    </lineage>
</organism>
<gene>
    <name evidence="4" type="ORF">LPMP_190140</name>
</gene>
<protein>
    <recommendedName>
        <fullName evidence="6">Membrane-associated protein</fullName>
    </recommendedName>
</protein>